<dbReference type="Proteomes" id="UP000005240">
    <property type="component" value="Unassembled WGS sequence"/>
</dbReference>
<evidence type="ECO:0000313" key="3">
    <source>
        <dbReference type="EnsemblFungi" id="PTTG_29287-t43_1-p1"/>
    </source>
</evidence>
<feature type="region of interest" description="Disordered" evidence="1">
    <location>
        <begin position="246"/>
        <end position="296"/>
    </location>
</feature>
<proteinExistence type="predicted"/>
<dbReference type="EnsemblFungi" id="PTTG_29287-t43_1">
    <property type="protein sequence ID" value="PTTG_29287-t43_1-p1"/>
    <property type="gene ID" value="PTTG_29287"/>
</dbReference>
<accession>A0A180G501</accession>
<feature type="compositionally biased region" description="Basic and acidic residues" evidence="1">
    <location>
        <begin position="170"/>
        <end position="188"/>
    </location>
</feature>
<keyword evidence="4" id="KW-1185">Reference proteome</keyword>
<evidence type="ECO:0000313" key="2">
    <source>
        <dbReference type="EMBL" id="OAV87757.1"/>
    </source>
</evidence>
<evidence type="ECO:0000256" key="1">
    <source>
        <dbReference type="SAM" id="MobiDB-lite"/>
    </source>
</evidence>
<feature type="non-terminal residue" evidence="2">
    <location>
        <position position="339"/>
    </location>
</feature>
<feature type="region of interest" description="Disordered" evidence="1">
    <location>
        <begin position="162"/>
        <end position="188"/>
    </location>
</feature>
<dbReference type="AlphaFoldDB" id="A0A180G501"/>
<sequence length="339" mass="36311">MSSQPNLSRLHLLLRRRNRPKTIKLSLARGGRWSRCTKLSSSLLPPAPVGVVLASLAAHPLLARLEALQPTCVFLATPVIPALSVRLEVLLLSRVGFVVLATPIMPALPARRKALQPTRAVLATPVTPALPARREALQPTRAVLATPVTPALPARREALQTTRVVSSLAHPEEAEPGPRQDSSDESEGKTLMRIASGNFDTGPSTPLTSSIDLTNAGVNLNRQSSTPAPNNIKNWVGIRVAPDLGPLKAGKGPQALPLNQQTKIPESSSKTEPKNTLESTPPSGLRTPIKPSQVSEAAPHTPLINFNSHIEGDDDDPFIQSAIYQSLSTLEWPQSAQHM</sequence>
<reference evidence="3" key="4">
    <citation type="submission" date="2025-05" db="UniProtKB">
        <authorList>
            <consortium name="EnsemblFungi"/>
        </authorList>
    </citation>
    <scope>IDENTIFICATION</scope>
    <source>
        <strain evidence="3">isolate 1-1 / race 1 (BBBD)</strain>
    </source>
</reference>
<protein>
    <submittedName>
        <fullName evidence="2 3">Uncharacterized protein</fullName>
    </submittedName>
</protein>
<reference evidence="2" key="2">
    <citation type="submission" date="2016-05" db="EMBL/GenBank/DDBJ databases">
        <title>Comparative analysis highlights variable genome content of wheat rusts and divergence of the mating loci.</title>
        <authorList>
            <person name="Cuomo C.A."/>
            <person name="Bakkeren G."/>
            <person name="Szabo L."/>
            <person name="Khalil H."/>
            <person name="Joly D."/>
            <person name="Goldberg J."/>
            <person name="Young S."/>
            <person name="Zeng Q."/>
            <person name="Fellers J."/>
        </authorList>
    </citation>
    <scope>NUCLEOTIDE SEQUENCE [LARGE SCALE GENOMIC DNA]</scope>
    <source>
        <strain evidence="2">1-1 BBBD Race 1</strain>
    </source>
</reference>
<reference evidence="2" key="1">
    <citation type="submission" date="2009-11" db="EMBL/GenBank/DDBJ databases">
        <authorList>
            <consortium name="The Broad Institute Genome Sequencing Platform"/>
            <person name="Ward D."/>
            <person name="Feldgarden M."/>
            <person name="Earl A."/>
            <person name="Young S.K."/>
            <person name="Zeng Q."/>
            <person name="Koehrsen M."/>
            <person name="Alvarado L."/>
            <person name="Berlin A."/>
            <person name="Bochicchio J."/>
            <person name="Borenstein D."/>
            <person name="Chapman S.B."/>
            <person name="Chen Z."/>
            <person name="Engels R."/>
            <person name="Freedman E."/>
            <person name="Gellesch M."/>
            <person name="Goldberg J."/>
            <person name="Griggs A."/>
            <person name="Gujja S."/>
            <person name="Heilman E."/>
            <person name="Heiman D."/>
            <person name="Hepburn T."/>
            <person name="Howarth C."/>
            <person name="Jen D."/>
            <person name="Larson L."/>
            <person name="Lewis B."/>
            <person name="Mehta T."/>
            <person name="Park D."/>
            <person name="Pearson M."/>
            <person name="Roberts A."/>
            <person name="Saif S."/>
            <person name="Shea T."/>
            <person name="Shenoy N."/>
            <person name="Sisk P."/>
            <person name="Stolte C."/>
            <person name="Sykes S."/>
            <person name="Thomson T."/>
            <person name="Walk T."/>
            <person name="White J."/>
            <person name="Yandava C."/>
            <person name="Izard J."/>
            <person name="Baranova O.V."/>
            <person name="Blanton J.M."/>
            <person name="Tanner A.C."/>
            <person name="Dewhirst F.E."/>
            <person name="Haas B."/>
            <person name="Nusbaum C."/>
            <person name="Birren B."/>
        </authorList>
    </citation>
    <scope>NUCLEOTIDE SEQUENCE [LARGE SCALE GENOMIC DNA]</scope>
    <source>
        <strain evidence="2">1-1 BBBD Race 1</strain>
    </source>
</reference>
<organism evidence="2">
    <name type="scientific">Puccinia triticina (isolate 1-1 / race 1 (BBBD))</name>
    <name type="common">Brown leaf rust fungus</name>
    <dbReference type="NCBI Taxonomy" id="630390"/>
    <lineage>
        <taxon>Eukaryota</taxon>
        <taxon>Fungi</taxon>
        <taxon>Dikarya</taxon>
        <taxon>Basidiomycota</taxon>
        <taxon>Pucciniomycotina</taxon>
        <taxon>Pucciniomycetes</taxon>
        <taxon>Pucciniales</taxon>
        <taxon>Pucciniaceae</taxon>
        <taxon>Puccinia</taxon>
    </lineage>
</organism>
<dbReference type="EMBL" id="ADAS02000288">
    <property type="protein sequence ID" value="OAV87757.1"/>
    <property type="molecule type" value="Genomic_DNA"/>
</dbReference>
<evidence type="ECO:0000313" key="4">
    <source>
        <dbReference type="Proteomes" id="UP000005240"/>
    </source>
</evidence>
<gene>
    <name evidence="2" type="ORF">PTTG_29287</name>
</gene>
<feature type="compositionally biased region" description="Polar residues" evidence="1">
    <location>
        <begin position="257"/>
        <end position="268"/>
    </location>
</feature>
<dbReference type="VEuPathDB" id="FungiDB:PTTG_29287"/>
<reference evidence="3 4" key="3">
    <citation type="journal article" date="2017" name="G3 (Bethesda)">
        <title>Comparative analysis highlights variable genome content of wheat rusts and divergence of the mating loci.</title>
        <authorList>
            <person name="Cuomo C.A."/>
            <person name="Bakkeren G."/>
            <person name="Khalil H.B."/>
            <person name="Panwar V."/>
            <person name="Joly D."/>
            <person name="Linning R."/>
            <person name="Sakthikumar S."/>
            <person name="Song X."/>
            <person name="Adiconis X."/>
            <person name="Fan L."/>
            <person name="Goldberg J.M."/>
            <person name="Levin J.Z."/>
            <person name="Young S."/>
            <person name="Zeng Q."/>
            <person name="Anikster Y."/>
            <person name="Bruce M."/>
            <person name="Wang M."/>
            <person name="Yin C."/>
            <person name="McCallum B."/>
            <person name="Szabo L.J."/>
            <person name="Hulbert S."/>
            <person name="Chen X."/>
            <person name="Fellers J.P."/>
        </authorList>
    </citation>
    <scope>NUCLEOTIDE SEQUENCE</scope>
    <source>
        <strain evidence="4">Isolate 1-1 / race 1 (BBBD)</strain>
        <strain evidence="3">isolate 1-1 / race 1 (BBBD)</strain>
    </source>
</reference>
<name>A0A180G501_PUCT1</name>